<keyword evidence="2" id="KW-1185">Reference proteome</keyword>
<sequence>MRAGSPSSWRTLLAAALALVLGGFGIGVLLPIDVWNTEPVLQPQEQINADAASRFPADATVPQVPPPYMTSLSYVTIERTQHEAWFQQRNRNVVICNVGADTTNSGCRNDGVEVLRTERSGDRTVTVALVPLDLQVAENEGFTAAELDFVRAYWQSVPLQTGDLPAWIIDLAKDAKRPS</sequence>
<evidence type="ECO:0000313" key="2">
    <source>
        <dbReference type="Proteomes" id="UP001240250"/>
    </source>
</evidence>
<name>A0ABU0GEV2_9CELL</name>
<proteinExistence type="predicted"/>
<dbReference type="RefSeq" id="WP_070319738.1">
    <property type="nucleotide sequence ID" value="NZ_JAUSVM010000001.1"/>
</dbReference>
<reference evidence="1 2" key="1">
    <citation type="submission" date="2023-07" db="EMBL/GenBank/DDBJ databases">
        <title>Sequencing the genomes of 1000 actinobacteria strains.</title>
        <authorList>
            <person name="Klenk H.-P."/>
        </authorList>
    </citation>
    <scope>NUCLEOTIDE SEQUENCE [LARGE SCALE GENOMIC DNA]</scope>
    <source>
        <strain evidence="1 2">DSM 14785</strain>
    </source>
</reference>
<dbReference type="EMBL" id="JAUSVM010000001">
    <property type="protein sequence ID" value="MDQ0423881.1"/>
    <property type="molecule type" value="Genomic_DNA"/>
</dbReference>
<organism evidence="1 2">
    <name type="scientific">Cellulomonas iranensis</name>
    <dbReference type="NCBI Taxonomy" id="76862"/>
    <lineage>
        <taxon>Bacteria</taxon>
        <taxon>Bacillati</taxon>
        <taxon>Actinomycetota</taxon>
        <taxon>Actinomycetes</taxon>
        <taxon>Micrococcales</taxon>
        <taxon>Cellulomonadaceae</taxon>
        <taxon>Cellulomonas</taxon>
    </lineage>
</organism>
<dbReference type="Proteomes" id="UP001240250">
    <property type="component" value="Unassembled WGS sequence"/>
</dbReference>
<evidence type="ECO:0000313" key="1">
    <source>
        <dbReference type="EMBL" id="MDQ0423881.1"/>
    </source>
</evidence>
<protein>
    <recommendedName>
        <fullName evidence="3">DUF3105 domain-containing protein</fullName>
    </recommendedName>
</protein>
<gene>
    <name evidence="1" type="ORF">JO380_000262</name>
</gene>
<comment type="caution">
    <text evidence="1">The sequence shown here is derived from an EMBL/GenBank/DDBJ whole genome shotgun (WGS) entry which is preliminary data.</text>
</comment>
<evidence type="ECO:0008006" key="3">
    <source>
        <dbReference type="Google" id="ProtNLM"/>
    </source>
</evidence>
<accession>A0ABU0GEV2</accession>